<gene>
    <name evidence="2" type="ORF">N791_06955</name>
</gene>
<feature type="transmembrane region" description="Helical" evidence="1">
    <location>
        <begin position="131"/>
        <end position="151"/>
    </location>
</feature>
<feature type="transmembrane region" description="Helical" evidence="1">
    <location>
        <begin position="12"/>
        <end position="34"/>
    </location>
</feature>
<reference evidence="2 3" key="1">
    <citation type="submission" date="2013-08" db="EMBL/GenBank/DDBJ databases">
        <title>Genomic analysis of Lysobacter defluvii.</title>
        <authorList>
            <person name="Wang Q."/>
            <person name="Wang G."/>
        </authorList>
    </citation>
    <scope>NUCLEOTIDE SEQUENCE [LARGE SCALE GENOMIC DNA]</scope>
    <source>
        <strain evidence="2 3">IMMIB APB-9</strain>
    </source>
</reference>
<feature type="transmembrane region" description="Helical" evidence="1">
    <location>
        <begin position="71"/>
        <end position="96"/>
    </location>
</feature>
<dbReference type="STRING" id="1385515.GCA_000423325_02446"/>
<accession>A0A0A0M3Y0</accession>
<keyword evidence="1" id="KW-0472">Membrane</keyword>
<dbReference type="Gene3D" id="3.30.70.270">
    <property type="match status" value="1"/>
</dbReference>
<evidence type="ECO:0000313" key="2">
    <source>
        <dbReference type="EMBL" id="KGO97805.1"/>
    </source>
</evidence>
<evidence type="ECO:0000256" key="1">
    <source>
        <dbReference type="SAM" id="Phobius"/>
    </source>
</evidence>
<dbReference type="InterPro" id="IPR043128">
    <property type="entry name" value="Rev_trsase/Diguanyl_cyclase"/>
</dbReference>
<keyword evidence="1" id="KW-1133">Transmembrane helix</keyword>
<feature type="non-terminal residue" evidence="2">
    <location>
        <position position="200"/>
    </location>
</feature>
<keyword evidence="3" id="KW-1185">Reference proteome</keyword>
<dbReference type="RefSeq" id="WP_036138592.1">
    <property type="nucleotide sequence ID" value="NZ_AVBH01000199.1"/>
</dbReference>
<dbReference type="AlphaFoldDB" id="A0A0A0M3Y0"/>
<evidence type="ECO:0000313" key="3">
    <source>
        <dbReference type="Proteomes" id="UP000030003"/>
    </source>
</evidence>
<comment type="caution">
    <text evidence="2">The sequence shown here is derived from an EMBL/GenBank/DDBJ whole genome shotgun (WGS) entry which is preliminary data.</text>
</comment>
<protein>
    <submittedName>
        <fullName evidence="2">Diguanylate cyclase</fullName>
    </submittedName>
</protein>
<proteinExistence type="predicted"/>
<name>A0A0A0M3Y0_9GAMM</name>
<dbReference type="EMBL" id="AVBH01000199">
    <property type="protein sequence ID" value="KGO97805.1"/>
    <property type="molecule type" value="Genomic_DNA"/>
</dbReference>
<sequence length="200" mass="21031">MLKPRLSADFRFGLMVVFGGLAVVAITPFVVYRFATGNHLAAVIDIGIQVAIVSIVAYAWRSGNMDRAGLLAAMCMSGACVAVGLVAGLAGALWLYPVLVANFLLTSRGPAIVISAAAVGTLAFSEGLGGWPTFGSFAVSAMLLCGFAYLFSSHSDEQRRRLERLAGHDPLTGALNRRGMQRELEAAIEAGRRDVPCALA</sequence>
<dbReference type="eggNOG" id="COG3706">
    <property type="taxonomic scope" value="Bacteria"/>
</dbReference>
<dbReference type="Proteomes" id="UP000030003">
    <property type="component" value="Unassembled WGS sequence"/>
</dbReference>
<feature type="transmembrane region" description="Helical" evidence="1">
    <location>
        <begin position="40"/>
        <end position="59"/>
    </location>
</feature>
<keyword evidence="1" id="KW-0812">Transmembrane</keyword>
<organism evidence="2 3">
    <name type="scientific">Lysobacter defluvii IMMIB APB-9 = DSM 18482</name>
    <dbReference type="NCBI Taxonomy" id="1385515"/>
    <lineage>
        <taxon>Bacteria</taxon>
        <taxon>Pseudomonadati</taxon>
        <taxon>Pseudomonadota</taxon>
        <taxon>Gammaproteobacteria</taxon>
        <taxon>Lysobacterales</taxon>
        <taxon>Lysobacteraceae</taxon>
        <taxon>Novilysobacter</taxon>
    </lineage>
</organism>